<evidence type="ECO:0000313" key="9">
    <source>
        <dbReference type="Proteomes" id="UP001595548"/>
    </source>
</evidence>
<dbReference type="Pfam" id="PF25876">
    <property type="entry name" value="HH_MFP_RND"/>
    <property type="match status" value="1"/>
</dbReference>
<feature type="domain" description="Multidrug resistance protein MdtA-like barrel-sandwich hybrid" evidence="5">
    <location>
        <begin position="80"/>
        <end position="210"/>
    </location>
</feature>
<dbReference type="Gene3D" id="2.40.50.100">
    <property type="match status" value="1"/>
</dbReference>
<dbReference type="SUPFAM" id="SSF111369">
    <property type="entry name" value="HlyD-like secretion proteins"/>
    <property type="match status" value="1"/>
</dbReference>
<dbReference type="InterPro" id="IPR006143">
    <property type="entry name" value="RND_pump_MFP"/>
</dbReference>
<accession>A0ABV7HMF2</accession>
<comment type="similarity">
    <text evidence="2">Belongs to the membrane fusion protein (MFP) (TC 8.A.1) family.</text>
</comment>
<organism evidence="8 9">
    <name type="scientific">Gilvimarinus japonicus</name>
    <dbReference type="NCBI Taxonomy" id="1796469"/>
    <lineage>
        <taxon>Bacteria</taxon>
        <taxon>Pseudomonadati</taxon>
        <taxon>Pseudomonadota</taxon>
        <taxon>Gammaproteobacteria</taxon>
        <taxon>Cellvibrionales</taxon>
        <taxon>Cellvibrionaceae</taxon>
        <taxon>Gilvimarinus</taxon>
    </lineage>
</organism>
<evidence type="ECO:0000259" key="4">
    <source>
        <dbReference type="Pfam" id="PF25876"/>
    </source>
</evidence>
<dbReference type="Gene3D" id="1.10.287.470">
    <property type="entry name" value="Helix hairpin bin"/>
    <property type="match status" value="1"/>
</dbReference>
<dbReference type="NCBIfam" id="TIGR01730">
    <property type="entry name" value="RND_mfp"/>
    <property type="match status" value="1"/>
</dbReference>
<dbReference type="Pfam" id="PF25967">
    <property type="entry name" value="RND-MFP_C"/>
    <property type="match status" value="1"/>
</dbReference>
<evidence type="ECO:0000259" key="6">
    <source>
        <dbReference type="Pfam" id="PF25944"/>
    </source>
</evidence>
<keyword evidence="9" id="KW-1185">Reference proteome</keyword>
<dbReference type="Pfam" id="PF25944">
    <property type="entry name" value="Beta-barrel_RND"/>
    <property type="match status" value="1"/>
</dbReference>
<protein>
    <submittedName>
        <fullName evidence="8">Efflux RND transporter periplasmic adaptor subunit</fullName>
    </submittedName>
</protein>
<evidence type="ECO:0000256" key="3">
    <source>
        <dbReference type="SAM" id="Coils"/>
    </source>
</evidence>
<evidence type="ECO:0000256" key="1">
    <source>
        <dbReference type="ARBA" id="ARBA00004519"/>
    </source>
</evidence>
<sequence length="405" mass="43416">MKGAVGAIDLAGRECVDNSKRARIADALLFSIAVIAAVGCSEKADHAASAPAPAVVVYEVTAKPVGTYREFVGRTEASKKVDLKARVEGELISRHFVEGALVSDGQLLFEIDDAPYRAALQSAEAELERATSEVERTEKEFARGKQLAPDGYLSQQDLDKLKAAASQAKSALKAAESNLKNSHINLSYTRISAPFSGLVGKARYNVGEIVGPTSEPLAELSASDPIYVNFQLEESAYISYLQQRHRADSINQDSPVDIALRLPNNDIYPRPGTLTFADTKIDATMGSVNLRAEFANSRGLVMPGMYVTVLAEGRDKQTMPVIPQAAVQSGQDGYSVLVVDDDNKVAQRILQMGRRLGPMWAVTNGLEAGEHIIIDGLQKVHAGIVVAPEVRDVDPVTGAIAADSE</sequence>
<dbReference type="InterPro" id="IPR058624">
    <property type="entry name" value="MdtA-like_HH"/>
</dbReference>
<dbReference type="RefSeq" id="WP_382413500.1">
    <property type="nucleotide sequence ID" value="NZ_AP031500.1"/>
</dbReference>
<feature type="domain" description="Multidrug resistance protein MdtA-like beta-barrel" evidence="6">
    <location>
        <begin position="225"/>
        <end position="310"/>
    </location>
</feature>
<dbReference type="Gene3D" id="2.40.30.170">
    <property type="match status" value="1"/>
</dbReference>
<evidence type="ECO:0000256" key="2">
    <source>
        <dbReference type="ARBA" id="ARBA00009477"/>
    </source>
</evidence>
<feature type="coiled-coil region" evidence="3">
    <location>
        <begin position="120"/>
        <end position="178"/>
    </location>
</feature>
<comment type="subcellular location">
    <subcellularLocation>
        <location evidence="1">Cell inner membrane</location>
        <topology evidence="1">Lipid-anchor</topology>
    </subcellularLocation>
</comment>
<dbReference type="Proteomes" id="UP001595548">
    <property type="component" value="Unassembled WGS sequence"/>
</dbReference>
<gene>
    <name evidence="8" type="ORF">ACFOEB_00355</name>
</gene>
<dbReference type="InterPro" id="IPR058626">
    <property type="entry name" value="MdtA-like_b-barrel"/>
</dbReference>
<dbReference type="EMBL" id="JBHRTL010000001">
    <property type="protein sequence ID" value="MFC3153640.1"/>
    <property type="molecule type" value="Genomic_DNA"/>
</dbReference>
<reference evidence="9" key="1">
    <citation type="journal article" date="2019" name="Int. J. Syst. Evol. Microbiol.">
        <title>The Global Catalogue of Microorganisms (GCM) 10K type strain sequencing project: providing services to taxonomists for standard genome sequencing and annotation.</title>
        <authorList>
            <consortium name="The Broad Institute Genomics Platform"/>
            <consortium name="The Broad Institute Genome Sequencing Center for Infectious Disease"/>
            <person name="Wu L."/>
            <person name="Ma J."/>
        </authorList>
    </citation>
    <scope>NUCLEOTIDE SEQUENCE [LARGE SCALE GENOMIC DNA]</scope>
    <source>
        <strain evidence="9">KCTC 52141</strain>
    </source>
</reference>
<dbReference type="Pfam" id="PF25917">
    <property type="entry name" value="BSH_RND"/>
    <property type="match status" value="1"/>
</dbReference>
<feature type="domain" description="Multidrug resistance protein MdtA-like alpha-helical hairpin" evidence="4">
    <location>
        <begin position="120"/>
        <end position="189"/>
    </location>
</feature>
<keyword evidence="3" id="KW-0175">Coiled coil</keyword>
<feature type="domain" description="Multidrug resistance protein MdtA-like C-terminal permuted SH3" evidence="7">
    <location>
        <begin position="321"/>
        <end position="379"/>
    </location>
</feature>
<dbReference type="Gene3D" id="2.40.420.20">
    <property type="match status" value="1"/>
</dbReference>
<dbReference type="PANTHER" id="PTHR30158">
    <property type="entry name" value="ACRA/E-RELATED COMPONENT OF DRUG EFFLUX TRANSPORTER"/>
    <property type="match status" value="1"/>
</dbReference>
<name>A0ABV7HMF2_9GAMM</name>
<evidence type="ECO:0000313" key="8">
    <source>
        <dbReference type="EMBL" id="MFC3153640.1"/>
    </source>
</evidence>
<evidence type="ECO:0000259" key="7">
    <source>
        <dbReference type="Pfam" id="PF25967"/>
    </source>
</evidence>
<comment type="caution">
    <text evidence="8">The sequence shown here is derived from an EMBL/GenBank/DDBJ whole genome shotgun (WGS) entry which is preliminary data.</text>
</comment>
<dbReference type="InterPro" id="IPR058625">
    <property type="entry name" value="MdtA-like_BSH"/>
</dbReference>
<evidence type="ECO:0000259" key="5">
    <source>
        <dbReference type="Pfam" id="PF25917"/>
    </source>
</evidence>
<proteinExistence type="inferred from homology"/>
<dbReference type="InterPro" id="IPR058627">
    <property type="entry name" value="MdtA-like_C"/>
</dbReference>